<protein>
    <recommendedName>
        <fullName evidence="3">Tyr recombinase domain-containing protein</fullName>
    </recommendedName>
</protein>
<reference evidence="4 5" key="2">
    <citation type="submission" date="2014-11" db="EMBL/GenBank/DDBJ databases">
        <title>Draft genome sequence of the solvent-tolerant Pseudomonas putida S12 including megaplasmid pTTS12.</title>
        <authorList>
            <person name="Wierckx N."/>
            <person name="Nijkamp J."/>
            <person name="Ballerstedt H."/>
            <person name="Siezen R.J."/>
            <person name="Wels M."/>
            <person name="de Ridder D."/>
            <person name="de Winde J.H."/>
            <person name="Ruijssenaars H.J."/>
        </authorList>
    </citation>
    <scope>NUCLEOTIDE SEQUENCE [LARGE SCALE GENOMIC DNA]</scope>
    <source>
        <strain evidence="4 5">S12</strain>
    </source>
</reference>
<feature type="domain" description="Tyr recombinase" evidence="3">
    <location>
        <begin position="431"/>
        <end position="654"/>
    </location>
</feature>
<feature type="compositionally biased region" description="Basic and acidic residues" evidence="2">
    <location>
        <begin position="192"/>
        <end position="202"/>
    </location>
</feature>
<dbReference type="GO" id="GO:0015074">
    <property type="term" value="P:DNA integration"/>
    <property type="evidence" value="ECO:0007669"/>
    <property type="project" value="InterPro"/>
</dbReference>
<sequence length="814" mass="92455">MKYETPVGELNEIVPETMGKPRRKKRLEADITKEIEEWATQIKSSRSSLLNIQLNLKGDPSIAPTWLEKQLDTSYNVLKARTEILDSVIQKMIDEQIIIPGHSSIANEWRRKLLCWYEGLSDTEKLALPIVSNSISVRRCLGNVPGMGNLKWARSKIPLVEQTFNDILADLEKRGVVNPDYKTTAQRNLEAQQKREESPRGARWEKQLSDLQAIPLSHIDDLVPIDPTRPFVQIFHMFAAASMATKSESGQRNFIEGYRFVCQHLKEVGFTGSEHALECIGPNYLARLRNFLAEQINIGVIGSHTADGVMSTSRKMIRRAIKIKNLGFSAFVDIEGFETKRETDDYRPYPANIRDEIKDACEREIQETNKLAADYVPFHGGCNPVDEDGNIRRGANHLDNARWLFENKLNCQRTSRASSDLSNVNVKVFCQIFLYASEGIADIYKSWGVIYEITSRILAPYIIRLAQVTGLNADSLITLDMDDFIKSHEITKRPYLRYWKERSGGEKLLHLDLMQADLSWLTVAQSVEVEKIFNNVIYLTRHIRERAEPSVKKRLFIFESRRRVEYRKIRTMEGSILINQIMQKFSKDHGLKNENGEDLPISASKLRPSLVAALVDQGASIREIQVILGHKSITTTIAYLDKLEFSKTAQKIVDEALQKIHKEYVLADASGAEAYKNRNNIDAQNNPASPAIIIRTGLVECRNAYDPPPEIRKLSGFKEGNPCSLLNKCLSCRNCIITVSNLPDLFAMRRDYQAMMETSSVSQTPYGHIIRENLETLDSILTPSSQGFDAEQLEYAERLSEHILTSTLVEGMTL</sequence>
<feature type="region of interest" description="Disordered" evidence="2">
    <location>
        <begin position="183"/>
        <end position="202"/>
    </location>
</feature>
<organism evidence="4 5">
    <name type="scientific">Pseudomonas putida S12</name>
    <dbReference type="NCBI Taxonomy" id="1215087"/>
    <lineage>
        <taxon>Bacteria</taxon>
        <taxon>Pseudomonadati</taxon>
        <taxon>Pseudomonadota</taxon>
        <taxon>Gammaproteobacteria</taxon>
        <taxon>Pseudomonadales</taxon>
        <taxon>Pseudomonadaceae</taxon>
        <taxon>Pseudomonas</taxon>
    </lineage>
</organism>
<dbReference type="AlphaFoldDB" id="A0AA34RV99"/>
<dbReference type="InterPro" id="IPR013762">
    <property type="entry name" value="Integrase-like_cat_sf"/>
</dbReference>
<gene>
    <name evidence="4" type="ORF">RPPX_12365</name>
</gene>
<keyword evidence="1" id="KW-0233">DNA recombination</keyword>
<dbReference type="SUPFAM" id="SSF56349">
    <property type="entry name" value="DNA breaking-rejoining enzymes"/>
    <property type="match status" value="1"/>
</dbReference>
<proteinExistence type="predicted"/>
<dbReference type="PROSITE" id="PS51898">
    <property type="entry name" value="TYR_RECOMBINASE"/>
    <property type="match status" value="1"/>
</dbReference>
<dbReference type="RefSeq" id="WP_019436648.1">
    <property type="nucleotide sequence ID" value="NZ_ALNR01000011.1"/>
</dbReference>
<evidence type="ECO:0000259" key="3">
    <source>
        <dbReference type="PROSITE" id="PS51898"/>
    </source>
</evidence>
<dbReference type="Pfam" id="PF00589">
    <property type="entry name" value="Phage_integrase"/>
    <property type="match status" value="1"/>
</dbReference>
<reference evidence="4 5" key="1">
    <citation type="submission" date="2014-11" db="EMBL/GenBank/DDBJ databases">
        <title>Complete genome sequence of Pseudomonas putida S12 including megaplasmid pTTS12.</title>
        <authorList>
            <person name="Kuepper J."/>
            <person name="Ruijssenaars H.J."/>
            <person name="Blank L.M."/>
            <person name="de Winde J.H."/>
            <person name="Wierckx N."/>
        </authorList>
    </citation>
    <scope>NUCLEOTIDE SEQUENCE [LARGE SCALE GENOMIC DNA]</scope>
    <source>
        <strain evidence="4 5">S12</strain>
    </source>
</reference>
<dbReference type="Proteomes" id="UP000017753">
    <property type="component" value="Chromosome"/>
</dbReference>
<name>A0AA34RV99_PSEPU</name>
<evidence type="ECO:0000313" key="4">
    <source>
        <dbReference type="EMBL" id="AJA14104.1"/>
    </source>
</evidence>
<dbReference type="GO" id="GO:0003677">
    <property type="term" value="F:DNA binding"/>
    <property type="evidence" value="ECO:0007669"/>
    <property type="project" value="InterPro"/>
</dbReference>
<dbReference type="Gene3D" id="1.10.443.10">
    <property type="entry name" value="Intergrase catalytic core"/>
    <property type="match status" value="1"/>
</dbReference>
<dbReference type="EMBL" id="CP009974">
    <property type="protein sequence ID" value="AJA14104.1"/>
    <property type="molecule type" value="Genomic_DNA"/>
</dbReference>
<accession>A0AA34RV99</accession>
<evidence type="ECO:0000256" key="1">
    <source>
        <dbReference type="ARBA" id="ARBA00023172"/>
    </source>
</evidence>
<dbReference type="InterPro" id="IPR011010">
    <property type="entry name" value="DNA_brk_join_enz"/>
</dbReference>
<dbReference type="InterPro" id="IPR002104">
    <property type="entry name" value="Integrase_catalytic"/>
</dbReference>
<evidence type="ECO:0000313" key="5">
    <source>
        <dbReference type="Proteomes" id="UP000017753"/>
    </source>
</evidence>
<dbReference type="GO" id="GO:0006310">
    <property type="term" value="P:DNA recombination"/>
    <property type="evidence" value="ECO:0007669"/>
    <property type="project" value="UniProtKB-KW"/>
</dbReference>
<evidence type="ECO:0000256" key="2">
    <source>
        <dbReference type="SAM" id="MobiDB-lite"/>
    </source>
</evidence>